<accession>A0A3B0YNP9</accession>
<evidence type="ECO:0000313" key="1">
    <source>
        <dbReference type="EMBL" id="VAW78300.1"/>
    </source>
</evidence>
<proteinExistence type="predicted"/>
<reference evidence="1" key="1">
    <citation type="submission" date="2018-06" db="EMBL/GenBank/DDBJ databases">
        <authorList>
            <person name="Zhirakovskaya E."/>
        </authorList>
    </citation>
    <scope>NUCLEOTIDE SEQUENCE</scope>
</reference>
<dbReference type="AlphaFoldDB" id="A0A3B0YNP9"/>
<name>A0A3B0YNP9_9ZZZZ</name>
<dbReference type="EMBL" id="UOFK01000148">
    <property type="protein sequence ID" value="VAW78300.1"/>
    <property type="molecule type" value="Genomic_DNA"/>
</dbReference>
<gene>
    <name evidence="1" type="ORF">MNBD_GAMMA13-1806</name>
</gene>
<sequence>MGQQVLTLGLATEDAFLPLDSQLYISQVKVQELIAEHKGRE</sequence>
<organism evidence="1">
    <name type="scientific">hydrothermal vent metagenome</name>
    <dbReference type="NCBI Taxonomy" id="652676"/>
    <lineage>
        <taxon>unclassified sequences</taxon>
        <taxon>metagenomes</taxon>
        <taxon>ecological metagenomes</taxon>
    </lineage>
</organism>
<protein>
    <submittedName>
        <fullName evidence="1">Uncharacterized protein</fullName>
    </submittedName>
</protein>